<evidence type="ECO:0000256" key="1">
    <source>
        <dbReference type="ARBA" id="ARBA00038232"/>
    </source>
</evidence>
<feature type="domain" description="HTH-like" evidence="3">
    <location>
        <begin position="176"/>
        <end position="226"/>
    </location>
</feature>
<dbReference type="EMBL" id="PPWZ01000026">
    <property type="protein sequence ID" value="POH37166.1"/>
    <property type="molecule type" value="Genomic_DNA"/>
</dbReference>
<evidence type="ECO:0000259" key="3">
    <source>
        <dbReference type="Pfam" id="PF13276"/>
    </source>
</evidence>
<dbReference type="InterPro" id="IPR025948">
    <property type="entry name" value="HTH-like_dom"/>
</dbReference>
<feature type="domain" description="Insertion element IS150 protein InsJ-like helix-turn-helix" evidence="4">
    <location>
        <begin position="11"/>
        <end position="60"/>
    </location>
</feature>
<evidence type="ECO:0000313" key="5">
    <source>
        <dbReference type="EMBL" id="POH37166.1"/>
    </source>
</evidence>
<feature type="coiled-coil region" evidence="2">
    <location>
        <begin position="129"/>
        <end position="156"/>
    </location>
</feature>
<dbReference type="SUPFAM" id="SSF48295">
    <property type="entry name" value="TrpR-like"/>
    <property type="match status" value="1"/>
</dbReference>
<sequence length="237" mass="27860">MLLTKFSLDLKLKIVKEYLKGTSSSKLEQKYNVKNHFSVYNWANRYQRYGIDGLKERNKRIKYDGTFKLKVLDWKYRHHATYSETALNFDISNTGTIANWQKKYNDCGSVGLFGSSIHYDQQTIEHSEIERLKQENDILKDENNRLKEINKLIKNRLSFNGPNIYVEEKNICDANVLALIQDIKREHQDYGYRSVTKALKQAGYSINHKRVLRIMNENKLICKNKSKNTIIKEGSLQ</sequence>
<name>A0A2P4R7L1_9LACO</name>
<evidence type="ECO:0000256" key="2">
    <source>
        <dbReference type="SAM" id="Coils"/>
    </source>
</evidence>
<dbReference type="AlphaFoldDB" id="A0A2P4R7L1"/>
<gene>
    <name evidence="5" type="ORF">C2R26_04450</name>
</gene>
<dbReference type="PANTHER" id="PTHR33795">
    <property type="entry name" value="INSERTION ELEMENT IS150 PROTEIN INSJ"/>
    <property type="match status" value="1"/>
</dbReference>
<organism evidence="5">
    <name type="scientific">Companilactobacillus formosensis</name>
    <dbReference type="NCBI Taxonomy" id="1617889"/>
    <lineage>
        <taxon>Bacteria</taxon>
        <taxon>Bacillati</taxon>
        <taxon>Bacillota</taxon>
        <taxon>Bacilli</taxon>
        <taxon>Lactobacillales</taxon>
        <taxon>Lactobacillaceae</taxon>
        <taxon>Companilactobacillus</taxon>
    </lineage>
</organism>
<keyword evidence="2" id="KW-0175">Coiled coil</keyword>
<evidence type="ECO:0000259" key="4">
    <source>
        <dbReference type="Pfam" id="PF13518"/>
    </source>
</evidence>
<reference evidence="5" key="1">
    <citation type="submission" date="2018-01" db="EMBL/GenBank/DDBJ databases">
        <title>Genome sequnecing of Lactobacillus formosensis KACC 18721.</title>
        <authorList>
            <person name="Kim S.-J."/>
            <person name="Heo J."/>
        </authorList>
    </citation>
    <scope>NUCLEOTIDE SEQUENCE</scope>
    <source>
        <strain evidence="5">KACC 18721</strain>
    </source>
</reference>
<comment type="caution">
    <text evidence="5">The sequence shown here is derived from an EMBL/GenBank/DDBJ whole genome shotgun (WGS) entry which is preliminary data.</text>
</comment>
<dbReference type="Gene3D" id="1.10.10.10">
    <property type="entry name" value="Winged helix-like DNA-binding domain superfamily/Winged helix DNA-binding domain"/>
    <property type="match status" value="1"/>
</dbReference>
<dbReference type="InterPro" id="IPR010921">
    <property type="entry name" value="Trp_repressor/repl_initiator"/>
</dbReference>
<dbReference type="InterPro" id="IPR055247">
    <property type="entry name" value="InsJ-like_HTH"/>
</dbReference>
<dbReference type="InterPro" id="IPR052057">
    <property type="entry name" value="IS150/IS1296_orfA-like"/>
</dbReference>
<dbReference type="Pfam" id="PF13518">
    <property type="entry name" value="HTH_28"/>
    <property type="match status" value="1"/>
</dbReference>
<accession>A0A2P4R7L1</accession>
<proteinExistence type="inferred from homology"/>
<dbReference type="InterPro" id="IPR036388">
    <property type="entry name" value="WH-like_DNA-bd_sf"/>
</dbReference>
<comment type="similarity">
    <text evidence="1">Belongs to the IS150/IS1296 orfA family.</text>
</comment>
<evidence type="ECO:0008006" key="6">
    <source>
        <dbReference type="Google" id="ProtNLM"/>
    </source>
</evidence>
<dbReference type="PANTHER" id="PTHR33795:SF1">
    <property type="entry name" value="INSERTION ELEMENT IS150 PROTEIN INSJ"/>
    <property type="match status" value="1"/>
</dbReference>
<dbReference type="GO" id="GO:0043565">
    <property type="term" value="F:sequence-specific DNA binding"/>
    <property type="evidence" value="ECO:0007669"/>
    <property type="project" value="InterPro"/>
</dbReference>
<protein>
    <recommendedName>
        <fullName evidence="6">Transposase</fullName>
    </recommendedName>
</protein>
<dbReference type="Pfam" id="PF13276">
    <property type="entry name" value="HTH_21"/>
    <property type="match status" value="1"/>
</dbReference>